<dbReference type="SUPFAM" id="SSF56601">
    <property type="entry name" value="beta-lactamase/transpeptidase-like"/>
    <property type="match status" value="1"/>
</dbReference>
<proteinExistence type="inferred from homology"/>
<evidence type="ECO:0000259" key="16">
    <source>
        <dbReference type="Pfam" id="PF03717"/>
    </source>
</evidence>
<keyword evidence="7 14" id="KW-0812">Transmembrane</keyword>
<comment type="similarity">
    <text evidence="4">Belongs to the transpeptidase family.</text>
</comment>
<dbReference type="InterPro" id="IPR036138">
    <property type="entry name" value="PBP_dimer_sf"/>
</dbReference>
<evidence type="ECO:0000256" key="4">
    <source>
        <dbReference type="ARBA" id="ARBA00007171"/>
    </source>
</evidence>
<dbReference type="Gene3D" id="3.90.1310.10">
    <property type="entry name" value="Penicillin-binding protein 2a (Domain 2)"/>
    <property type="match status" value="1"/>
</dbReference>
<evidence type="ECO:0000313" key="17">
    <source>
        <dbReference type="EMBL" id="MFC0560708.1"/>
    </source>
</evidence>
<dbReference type="Proteomes" id="UP001589833">
    <property type="component" value="Unassembled WGS sequence"/>
</dbReference>
<dbReference type="EC" id="3.4.16.4" evidence="5"/>
<dbReference type="SUPFAM" id="SSF56519">
    <property type="entry name" value="Penicillin binding protein dimerisation domain"/>
    <property type="match status" value="1"/>
</dbReference>
<dbReference type="RefSeq" id="WP_273847883.1">
    <property type="nucleotide sequence ID" value="NZ_JAQQWT010000039.1"/>
</dbReference>
<dbReference type="InterPro" id="IPR001460">
    <property type="entry name" value="PCN-bd_Tpept"/>
</dbReference>
<dbReference type="InterPro" id="IPR050515">
    <property type="entry name" value="Beta-lactam/transpept"/>
</dbReference>
<comment type="pathway">
    <text evidence="3">Cell wall biogenesis; peptidoglycan biosynthesis.</text>
</comment>
<dbReference type="InterPro" id="IPR012338">
    <property type="entry name" value="Beta-lactam/transpept-like"/>
</dbReference>
<dbReference type="Gene3D" id="1.10.10.1230">
    <property type="entry name" value="Penicillin-binding protein, N-terminal non-catalytic domain, head sub-domain"/>
    <property type="match status" value="1"/>
</dbReference>
<evidence type="ECO:0000313" key="18">
    <source>
        <dbReference type="Proteomes" id="UP001589833"/>
    </source>
</evidence>
<keyword evidence="11 14" id="KW-0472">Membrane</keyword>
<comment type="caution">
    <text evidence="17">The sequence shown here is derived from an EMBL/GenBank/DDBJ whole genome shotgun (WGS) entry which is preliminary data.</text>
</comment>
<dbReference type="Pfam" id="PF00905">
    <property type="entry name" value="Transpeptidase"/>
    <property type="match status" value="1"/>
</dbReference>
<dbReference type="Pfam" id="PF03717">
    <property type="entry name" value="PBP_dimer"/>
    <property type="match status" value="1"/>
</dbReference>
<evidence type="ECO:0000256" key="10">
    <source>
        <dbReference type="ARBA" id="ARBA00022989"/>
    </source>
</evidence>
<evidence type="ECO:0000256" key="8">
    <source>
        <dbReference type="ARBA" id="ARBA00022960"/>
    </source>
</evidence>
<evidence type="ECO:0000256" key="12">
    <source>
        <dbReference type="ARBA" id="ARBA00023316"/>
    </source>
</evidence>
<comment type="subcellular location">
    <subcellularLocation>
        <location evidence="2">Cell membrane</location>
    </subcellularLocation>
    <subcellularLocation>
        <location evidence="1">Membrane</location>
        <topology evidence="1">Single-pass membrane protein</topology>
    </subcellularLocation>
</comment>
<name>A0ABV6NKU1_9BACI</name>
<keyword evidence="9" id="KW-0573">Peptidoglycan synthesis</keyword>
<dbReference type="PANTHER" id="PTHR30627">
    <property type="entry name" value="PEPTIDOGLYCAN D,D-TRANSPEPTIDASE"/>
    <property type="match status" value="1"/>
</dbReference>
<feature type="transmembrane region" description="Helical" evidence="14">
    <location>
        <begin position="12"/>
        <end position="32"/>
    </location>
</feature>
<feature type="domain" description="Penicillin-binding protein dimerisation" evidence="16">
    <location>
        <begin position="60"/>
        <end position="283"/>
    </location>
</feature>
<sequence length="693" mass="78315">MNKTKQKKRTHLAFRVNVLFFVIFLLFSGLILRLGIVQIVQGEDFVNELESTTNSIYKFSAPRGIMYDRFGNVVVDNQVELSLTFTNPSRNLKTNEIVNIARELEPMLEMDTSRVTDRDKREYLLLQMDEKSRYDLVSKKERKDIETMAEEYQLEISRIPEDLVESLTIEDQQIIAIYRKMQQGHSNIPQRIKRNITEQEAHMISENLDHLPGIDILRDSTRTYLYGDSFRSFFGSTNSIPKEKVDYYVSRGYDRSDLVGISFLEAQYEAVLRGEKAVIERITNKTFEGPVHRQTNEKLGKRGNDLVLTLDMELQQRLESILDSEMKKTGNQAFLQDRSAYVVLMDPRTGDILAMAGYLDSASVDDEDYADHIGNVTKAFAMGSTVKAASVLTGFQTGIIQPGDRFHDEPIHLPATPVKKSWTNQLGVVNDIVALEQSSNVYMFQIGMRMAKCYYKGANQHCGWNSESIREAYSVVRSSFSQFGLGSETGIDLPYYETGLKGGSEVGGNIMDLMIGQYDTYTPLQLAQYISTIANDGYRVQPRLVREIREPSIRDNEPSIVVQSFEPEILNRIDMSEDHIKRVQEGLRGVMTRGTAAKKFADASYQPAGKTGTAQVRVAVGNGENRHFIEGNTQTLVGYAPYNDPEIAFAVVVPFVKLDDEGGRKGLAQDIADEALKVYFKLKKGRKGPILVE</sequence>
<evidence type="ECO:0000259" key="15">
    <source>
        <dbReference type="Pfam" id="PF00905"/>
    </source>
</evidence>
<keyword evidence="18" id="KW-1185">Reference proteome</keyword>
<evidence type="ECO:0000256" key="6">
    <source>
        <dbReference type="ARBA" id="ARBA00022475"/>
    </source>
</evidence>
<evidence type="ECO:0000256" key="1">
    <source>
        <dbReference type="ARBA" id="ARBA00004167"/>
    </source>
</evidence>
<keyword evidence="8" id="KW-0133">Cell shape</keyword>
<protein>
    <recommendedName>
        <fullName evidence="5">serine-type D-Ala-D-Ala carboxypeptidase</fullName>
        <ecNumber evidence="5">3.4.16.4</ecNumber>
    </recommendedName>
</protein>
<accession>A0ABV6NKU1</accession>
<dbReference type="PANTHER" id="PTHR30627:SF2">
    <property type="entry name" value="PEPTIDOGLYCAN D,D-TRANSPEPTIDASE MRDA"/>
    <property type="match status" value="1"/>
</dbReference>
<evidence type="ECO:0000256" key="13">
    <source>
        <dbReference type="ARBA" id="ARBA00034000"/>
    </source>
</evidence>
<reference evidence="17 18" key="1">
    <citation type="submission" date="2024-09" db="EMBL/GenBank/DDBJ databases">
        <authorList>
            <person name="Sun Q."/>
            <person name="Mori K."/>
        </authorList>
    </citation>
    <scope>NUCLEOTIDE SEQUENCE [LARGE SCALE GENOMIC DNA]</scope>
    <source>
        <strain evidence="17 18">NCAIM B.02301</strain>
    </source>
</reference>
<evidence type="ECO:0000256" key="3">
    <source>
        <dbReference type="ARBA" id="ARBA00004752"/>
    </source>
</evidence>
<keyword evidence="6" id="KW-1003">Cell membrane</keyword>
<evidence type="ECO:0000256" key="14">
    <source>
        <dbReference type="SAM" id="Phobius"/>
    </source>
</evidence>
<dbReference type="EMBL" id="JBHLTR010000037">
    <property type="protein sequence ID" value="MFC0560708.1"/>
    <property type="molecule type" value="Genomic_DNA"/>
</dbReference>
<dbReference type="Gene3D" id="3.40.710.10">
    <property type="entry name" value="DD-peptidase/beta-lactamase superfamily"/>
    <property type="match status" value="1"/>
</dbReference>
<keyword evidence="10 14" id="KW-1133">Transmembrane helix</keyword>
<evidence type="ECO:0000256" key="11">
    <source>
        <dbReference type="ARBA" id="ARBA00023136"/>
    </source>
</evidence>
<organism evidence="17 18">
    <name type="scientific">Halalkalibacter alkalisediminis</name>
    <dbReference type="NCBI Taxonomy" id="935616"/>
    <lineage>
        <taxon>Bacteria</taxon>
        <taxon>Bacillati</taxon>
        <taxon>Bacillota</taxon>
        <taxon>Bacilli</taxon>
        <taxon>Bacillales</taxon>
        <taxon>Bacillaceae</taxon>
        <taxon>Halalkalibacter</taxon>
    </lineage>
</organism>
<evidence type="ECO:0000256" key="5">
    <source>
        <dbReference type="ARBA" id="ARBA00012448"/>
    </source>
</evidence>
<evidence type="ECO:0000256" key="2">
    <source>
        <dbReference type="ARBA" id="ARBA00004236"/>
    </source>
</evidence>
<dbReference type="InterPro" id="IPR005311">
    <property type="entry name" value="PBP_dimer"/>
</dbReference>
<evidence type="ECO:0000256" key="9">
    <source>
        <dbReference type="ARBA" id="ARBA00022984"/>
    </source>
</evidence>
<keyword evidence="12" id="KW-0961">Cell wall biogenesis/degradation</keyword>
<comment type="catalytic activity">
    <reaction evidence="13">
        <text>Preferential cleavage: (Ac)2-L-Lys-D-Ala-|-D-Ala. Also transpeptidation of peptidyl-alanyl moieties that are N-acyl substituents of D-alanine.</text>
        <dbReference type="EC" id="3.4.16.4"/>
    </reaction>
</comment>
<feature type="domain" description="Penicillin-binding protein transpeptidase" evidence="15">
    <location>
        <begin position="341"/>
        <end position="672"/>
    </location>
</feature>
<gene>
    <name evidence="17" type="ORF">ACFFH4_17155</name>
</gene>
<evidence type="ECO:0000256" key="7">
    <source>
        <dbReference type="ARBA" id="ARBA00022692"/>
    </source>
</evidence>